<dbReference type="AlphaFoldDB" id="A0A5B9MEJ8"/>
<evidence type="ECO:0000313" key="6">
    <source>
        <dbReference type="EMBL" id="QEF99701.1"/>
    </source>
</evidence>
<evidence type="ECO:0000259" key="5">
    <source>
        <dbReference type="PROSITE" id="PS50110"/>
    </source>
</evidence>
<evidence type="ECO:0000256" key="1">
    <source>
        <dbReference type="ARBA" id="ARBA00022553"/>
    </source>
</evidence>
<dbReference type="SMART" id="SM00448">
    <property type="entry name" value="REC"/>
    <property type="match status" value="1"/>
</dbReference>
<dbReference type="PANTHER" id="PTHR44591:SF14">
    <property type="entry name" value="PROTEIN PILG"/>
    <property type="match status" value="1"/>
</dbReference>
<dbReference type="Proteomes" id="UP000321353">
    <property type="component" value="Chromosome"/>
</dbReference>
<keyword evidence="1 3" id="KW-0597">Phosphoprotein</keyword>
<evidence type="ECO:0000256" key="2">
    <source>
        <dbReference type="ARBA" id="ARBA00023012"/>
    </source>
</evidence>
<dbReference type="KEGG" id="smam:Mal15_37670"/>
<protein>
    <submittedName>
        <fullName evidence="6">Chemotaxis protein CheY</fullName>
    </submittedName>
</protein>
<keyword evidence="2" id="KW-0902">Two-component regulatory system</keyword>
<keyword evidence="7" id="KW-1185">Reference proteome</keyword>
<feature type="region of interest" description="Disordered" evidence="4">
    <location>
        <begin position="145"/>
        <end position="169"/>
    </location>
</feature>
<organism evidence="6 7">
    <name type="scientific">Stieleria maiorica</name>
    <dbReference type="NCBI Taxonomy" id="2795974"/>
    <lineage>
        <taxon>Bacteria</taxon>
        <taxon>Pseudomonadati</taxon>
        <taxon>Planctomycetota</taxon>
        <taxon>Planctomycetia</taxon>
        <taxon>Pirellulales</taxon>
        <taxon>Pirellulaceae</taxon>
        <taxon>Stieleria</taxon>
    </lineage>
</organism>
<dbReference type="EMBL" id="CP036264">
    <property type="protein sequence ID" value="QEF99701.1"/>
    <property type="molecule type" value="Genomic_DNA"/>
</dbReference>
<feature type="modified residue" description="4-aspartylphosphate" evidence="3">
    <location>
        <position position="55"/>
    </location>
</feature>
<accession>A0A5B9MEJ8</accession>
<name>A0A5B9MEJ8_9BACT</name>
<dbReference type="InterPro" id="IPR011006">
    <property type="entry name" value="CheY-like_superfamily"/>
</dbReference>
<dbReference type="InterPro" id="IPR001789">
    <property type="entry name" value="Sig_transdc_resp-reg_receiver"/>
</dbReference>
<reference evidence="6 7" key="1">
    <citation type="submission" date="2019-02" db="EMBL/GenBank/DDBJ databases">
        <title>Planctomycetal bacteria perform biofilm scaping via a novel small molecule.</title>
        <authorList>
            <person name="Jeske O."/>
            <person name="Boedeker C."/>
            <person name="Wiegand S."/>
            <person name="Breitling P."/>
            <person name="Kallscheuer N."/>
            <person name="Jogler M."/>
            <person name="Rohde M."/>
            <person name="Petersen J."/>
            <person name="Medema M.H."/>
            <person name="Surup F."/>
            <person name="Jogler C."/>
        </authorList>
    </citation>
    <scope>NUCLEOTIDE SEQUENCE [LARGE SCALE GENOMIC DNA]</scope>
    <source>
        <strain evidence="6 7">Mal15</strain>
    </source>
</reference>
<dbReference type="PANTHER" id="PTHR44591">
    <property type="entry name" value="STRESS RESPONSE REGULATOR PROTEIN 1"/>
    <property type="match status" value="1"/>
</dbReference>
<dbReference type="InterPro" id="IPR050595">
    <property type="entry name" value="Bact_response_regulator"/>
</dbReference>
<feature type="compositionally biased region" description="Low complexity" evidence="4">
    <location>
        <begin position="146"/>
        <end position="169"/>
    </location>
</feature>
<feature type="domain" description="Response regulatory" evidence="5">
    <location>
        <begin position="6"/>
        <end position="123"/>
    </location>
</feature>
<dbReference type="GO" id="GO:0000160">
    <property type="term" value="P:phosphorelay signal transduction system"/>
    <property type="evidence" value="ECO:0007669"/>
    <property type="project" value="UniProtKB-KW"/>
</dbReference>
<evidence type="ECO:0000256" key="4">
    <source>
        <dbReference type="SAM" id="MobiDB-lite"/>
    </source>
</evidence>
<proteinExistence type="predicted"/>
<sequence>MSTPPTVLIIEDDPVFRRVLSFTVAKSGLAVETCNDGQAGYERLQQGGIDFIVTDFQMPRCGGVELLQRLDALADYKRPPAILCTAKGLELDSEQLRLDFRLACIMHKPFSPRKLSEVIVRHLEQDGQLNASDAPRVEREFPTLPPLNLSLGLPPGQGIPDPPQGHGDV</sequence>
<dbReference type="Pfam" id="PF00072">
    <property type="entry name" value="Response_reg"/>
    <property type="match status" value="1"/>
</dbReference>
<dbReference type="Gene3D" id="3.40.50.2300">
    <property type="match status" value="1"/>
</dbReference>
<evidence type="ECO:0000313" key="7">
    <source>
        <dbReference type="Proteomes" id="UP000321353"/>
    </source>
</evidence>
<evidence type="ECO:0000256" key="3">
    <source>
        <dbReference type="PROSITE-ProRule" id="PRU00169"/>
    </source>
</evidence>
<dbReference type="PROSITE" id="PS50110">
    <property type="entry name" value="RESPONSE_REGULATORY"/>
    <property type="match status" value="1"/>
</dbReference>
<gene>
    <name evidence="6" type="primary">cheY_3</name>
    <name evidence="6" type="ORF">Mal15_37670</name>
</gene>
<dbReference type="RefSeq" id="WP_147869063.1">
    <property type="nucleotide sequence ID" value="NZ_CP036264.1"/>
</dbReference>
<dbReference type="SUPFAM" id="SSF52172">
    <property type="entry name" value="CheY-like"/>
    <property type="match status" value="1"/>
</dbReference>